<keyword evidence="3" id="KW-1185">Reference proteome</keyword>
<name>A0A850SWS8_9BACT</name>
<dbReference type="PANTHER" id="PTHR42795">
    <property type="entry name" value="ALANINE DEHYDROGENASE"/>
    <property type="match status" value="1"/>
</dbReference>
<reference evidence="2 3" key="1">
    <citation type="submission" date="2020-06" db="EMBL/GenBank/DDBJ databases">
        <title>High-quality draft genome of sulfate reducer Desulfobacter latus type strain AcrS2 isolated from marine sediment.</title>
        <authorList>
            <person name="Hoppe M."/>
            <person name="Larsen C.K."/>
            <person name="Marshall I.P.G."/>
            <person name="Schramm A."/>
            <person name="Marietou A.G."/>
        </authorList>
    </citation>
    <scope>NUCLEOTIDE SEQUENCE [LARGE SCALE GENOMIC DNA]</scope>
    <source>
        <strain evidence="2 3">AcRS2</strain>
    </source>
</reference>
<dbReference type="Gene3D" id="3.40.50.720">
    <property type="entry name" value="NAD(P)-binding Rossmann-like Domain"/>
    <property type="match status" value="1"/>
</dbReference>
<dbReference type="SUPFAM" id="SSF52283">
    <property type="entry name" value="Formate/glycerate dehydrogenase catalytic domain-like"/>
    <property type="match status" value="1"/>
</dbReference>
<dbReference type="Proteomes" id="UP000553343">
    <property type="component" value="Unassembled WGS sequence"/>
</dbReference>
<comment type="caution">
    <text evidence="2">The sequence shown here is derived from an EMBL/GenBank/DDBJ whole genome shotgun (WGS) entry which is preliminary data.</text>
</comment>
<dbReference type="Pfam" id="PF05222">
    <property type="entry name" value="AlaDh_PNT_N"/>
    <property type="match status" value="1"/>
</dbReference>
<organism evidence="2 3">
    <name type="scientific">Desulfobacter latus</name>
    <dbReference type="NCBI Taxonomy" id="2292"/>
    <lineage>
        <taxon>Bacteria</taxon>
        <taxon>Pseudomonadati</taxon>
        <taxon>Thermodesulfobacteriota</taxon>
        <taxon>Desulfobacteria</taxon>
        <taxon>Desulfobacterales</taxon>
        <taxon>Desulfobacteraceae</taxon>
        <taxon>Desulfobacter</taxon>
    </lineage>
</organism>
<gene>
    <name evidence="2" type="ORF">HXW94_11490</name>
</gene>
<proteinExistence type="predicted"/>
<sequence length="67" mass="7313">MIIGVPKEIKSEENRVCMTPAGVEVMVENGHKVLVEKNTDDAYTRAGAKIVNIPFGLNDTSVDKLLN</sequence>
<evidence type="ECO:0000313" key="3">
    <source>
        <dbReference type="Proteomes" id="UP000553343"/>
    </source>
</evidence>
<feature type="domain" description="Alanine dehydrogenase/pyridine nucleotide transhydrogenase N-terminal" evidence="1">
    <location>
        <begin position="4"/>
        <end position="65"/>
    </location>
</feature>
<accession>A0A850SWS8</accession>
<dbReference type="GO" id="GO:0000286">
    <property type="term" value="F:alanine dehydrogenase activity"/>
    <property type="evidence" value="ECO:0007669"/>
    <property type="project" value="TreeGrafter"/>
</dbReference>
<protein>
    <recommendedName>
        <fullName evidence="1">Alanine dehydrogenase/pyridine nucleotide transhydrogenase N-terminal domain-containing protein</fullName>
    </recommendedName>
</protein>
<dbReference type="GO" id="GO:0005886">
    <property type="term" value="C:plasma membrane"/>
    <property type="evidence" value="ECO:0007669"/>
    <property type="project" value="TreeGrafter"/>
</dbReference>
<dbReference type="GO" id="GO:0006524">
    <property type="term" value="P:alanine catabolic process"/>
    <property type="evidence" value="ECO:0007669"/>
    <property type="project" value="TreeGrafter"/>
</dbReference>
<evidence type="ECO:0000313" key="2">
    <source>
        <dbReference type="EMBL" id="NWH05599.1"/>
    </source>
</evidence>
<dbReference type="EMBL" id="JACADJ010000040">
    <property type="protein sequence ID" value="NWH05599.1"/>
    <property type="molecule type" value="Genomic_DNA"/>
</dbReference>
<dbReference type="AlphaFoldDB" id="A0A850SWS8"/>
<dbReference type="InterPro" id="IPR007886">
    <property type="entry name" value="AlaDH/PNT_N"/>
</dbReference>
<evidence type="ECO:0000259" key="1">
    <source>
        <dbReference type="SMART" id="SM01003"/>
    </source>
</evidence>
<dbReference type="SMART" id="SM01003">
    <property type="entry name" value="AlaDh_PNT_N"/>
    <property type="match status" value="1"/>
</dbReference>
<dbReference type="PANTHER" id="PTHR42795:SF1">
    <property type="entry name" value="ALANINE DEHYDROGENASE"/>
    <property type="match status" value="1"/>
</dbReference>